<keyword evidence="2" id="KW-1185">Reference proteome</keyword>
<organism evidence="1 2">
    <name type="scientific">Trifolium pratense</name>
    <name type="common">Red clover</name>
    <dbReference type="NCBI Taxonomy" id="57577"/>
    <lineage>
        <taxon>Eukaryota</taxon>
        <taxon>Viridiplantae</taxon>
        <taxon>Streptophyta</taxon>
        <taxon>Embryophyta</taxon>
        <taxon>Tracheophyta</taxon>
        <taxon>Spermatophyta</taxon>
        <taxon>Magnoliopsida</taxon>
        <taxon>eudicotyledons</taxon>
        <taxon>Gunneridae</taxon>
        <taxon>Pentapetalae</taxon>
        <taxon>rosids</taxon>
        <taxon>fabids</taxon>
        <taxon>Fabales</taxon>
        <taxon>Fabaceae</taxon>
        <taxon>Papilionoideae</taxon>
        <taxon>50 kb inversion clade</taxon>
        <taxon>NPAAA clade</taxon>
        <taxon>Hologalegina</taxon>
        <taxon>IRL clade</taxon>
        <taxon>Trifolieae</taxon>
        <taxon>Trifolium</taxon>
    </lineage>
</organism>
<evidence type="ECO:0000313" key="1">
    <source>
        <dbReference type="EMBL" id="CAJ2638743.1"/>
    </source>
</evidence>
<sequence length="658" mass="72167">MGGGEDLVNSTDSAAKSPVNHATGTAEKPVTNKGDSSENSENNQAADAENPTNDQPNSAVNPVSNQEVGSENPTNEEPKDALDPLNNQSVGAENPVNDQAHVETSINDKTCGAEDLVGDRSNDHLNVAENPSTDQVSGAENPVHGQEGSLNDTAGGTVDIVNDKAGGAETEINDQLNVAKSIADDKAHAAEISTNDITGDDETENSMNSKTGDVKIPVNNEADAVENPLDDKQDAPNNLVEEKADAIVTSSNSKEDTVETPNSSNSKEDTVETPNRADRLPEEAKEILISLAGKWEDVLDATALQVIPLKGAMTNEVFQIKWPATNGETSRKVVVRIYGEGVEIFFDRGDEIRTFEYMSKNGQGPRLLGRFTNGRVEEFIHARTLSAPDLRDPFISALIAAKLKEFHNLEMPGEKTVNLWCTLRKWLIEAKRLSSPKEVEAFYLDTVDKEISILEKELSGTHQQIGFCHNDLQYGNIMLDEETNSVTIIDYEYASHNPVAYDIANHFCEMAANYHTETPHILDYSKYPDFEERAGFITAYLSSSGEEPSEGEVEHLLQEVEKYTLANHLFWGLWGIISGQVNTIEFDYKEYAKQRFQEYWARKPYLLSSDAPSPFNPPEGTGDLASAGHTKGHHSSKNPGIFRKMKRVLGLGLFRSKG</sequence>
<protein>
    <submittedName>
        <fullName evidence="1">Uncharacterized protein</fullName>
    </submittedName>
</protein>
<reference evidence="1" key="1">
    <citation type="submission" date="2023-10" db="EMBL/GenBank/DDBJ databases">
        <authorList>
            <person name="Rodriguez Cubillos JULIANA M."/>
            <person name="De Vega J."/>
        </authorList>
    </citation>
    <scope>NUCLEOTIDE SEQUENCE</scope>
</reference>
<dbReference type="EMBL" id="CASHSV030000024">
    <property type="protein sequence ID" value="CAJ2638743.1"/>
    <property type="molecule type" value="Genomic_DNA"/>
</dbReference>
<name>A0ACB0J3U3_TRIPR</name>
<proteinExistence type="predicted"/>
<gene>
    <name evidence="1" type="ORF">MILVUS5_LOCUS8893</name>
</gene>
<comment type="caution">
    <text evidence="1">The sequence shown here is derived from an EMBL/GenBank/DDBJ whole genome shotgun (WGS) entry which is preliminary data.</text>
</comment>
<accession>A0ACB0J3U3</accession>
<dbReference type="Proteomes" id="UP001177021">
    <property type="component" value="Unassembled WGS sequence"/>
</dbReference>
<evidence type="ECO:0000313" key="2">
    <source>
        <dbReference type="Proteomes" id="UP001177021"/>
    </source>
</evidence>